<evidence type="ECO:0000256" key="3">
    <source>
        <dbReference type="RuleBase" id="RU000363"/>
    </source>
</evidence>
<evidence type="ECO:0000313" key="5">
    <source>
        <dbReference type="Proteomes" id="UP001642540"/>
    </source>
</evidence>
<evidence type="ECO:0000256" key="2">
    <source>
        <dbReference type="ARBA" id="ARBA00023002"/>
    </source>
</evidence>
<proteinExistence type="inferred from homology"/>
<keyword evidence="2" id="KW-0560">Oxidoreductase</keyword>
<dbReference type="EMBL" id="CAXLJM020000032">
    <property type="protein sequence ID" value="CAL8099514.1"/>
    <property type="molecule type" value="Genomic_DNA"/>
</dbReference>
<evidence type="ECO:0000256" key="1">
    <source>
        <dbReference type="ARBA" id="ARBA00006484"/>
    </source>
</evidence>
<protein>
    <recommendedName>
        <fullName evidence="6">17-beta-hydroxysteroid dehydrogenase 13</fullName>
    </recommendedName>
</protein>
<name>A0ABP1QHD5_9HEXA</name>
<sequence length="320" mass="36454">MGMELVKFWIRTVIDGVVLIFHFIYIYLECLVKAVFPTRLKSLEGEIILITGAGNGIGKDIAIQLAKSKAKLVCWDILKRDNEDTVGFLKCMGAEAFAYEVDISEKSQVDATAARVKREIGDVTVIINNAGIGKCEKFLNFSPETIEKTFKINVLAHFWILRQFLPKMMQRNRGHIVTVCSIGGLKGNRYMVPYHGSKFAVHGYLESLKEELAHAPNSGDQIKFTTVYPTAVKTRLINGIRFAFRFPSFTPFLESSYVAERIVQGLRSNTERVYVPSYMPFYFFLECFLPTKAQRALTDFMMYDFSPDQRIKHFGEQCAE</sequence>
<keyword evidence="5" id="KW-1185">Reference proteome</keyword>
<dbReference type="InterPro" id="IPR002347">
    <property type="entry name" value="SDR_fam"/>
</dbReference>
<dbReference type="PRINTS" id="PR00080">
    <property type="entry name" value="SDRFAMILY"/>
</dbReference>
<dbReference type="InterPro" id="IPR036291">
    <property type="entry name" value="NAD(P)-bd_dom_sf"/>
</dbReference>
<dbReference type="Pfam" id="PF00106">
    <property type="entry name" value="adh_short"/>
    <property type="match status" value="1"/>
</dbReference>
<dbReference type="SUPFAM" id="SSF51735">
    <property type="entry name" value="NAD(P)-binding Rossmann-fold domains"/>
    <property type="match status" value="1"/>
</dbReference>
<comment type="similarity">
    <text evidence="1 3">Belongs to the short-chain dehydrogenases/reductases (SDR) family.</text>
</comment>
<reference evidence="4 5" key="1">
    <citation type="submission" date="2024-08" db="EMBL/GenBank/DDBJ databases">
        <authorList>
            <person name="Cucini C."/>
            <person name="Frati F."/>
        </authorList>
    </citation>
    <scope>NUCLEOTIDE SEQUENCE [LARGE SCALE GENOMIC DNA]</scope>
</reference>
<comment type="caution">
    <text evidence="4">The sequence shown here is derived from an EMBL/GenBank/DDBJ whole genome shotgun (WGS) entry which is preliminary data.</text>
</comment>
<dbReference type="Gene3D" id="3.40.50.720">
    <property type="entry name" value="NAD(P)-binding Rossmann-like Domain"/>
    <property type="match status" value="1"/>
</dbReference>
<dbReference type="PRINTS" id="PR00081">
    <property type="entry name" value="GDHRDH"/>
</dbReference>
<dbReference type="PANTHER" id="PTHR24322">
    <property type="entry name" value="PKSB"/>
    <property type="match status" value="1"/>
</dbReference>
<dbReference type="PANTHER" id="PTHR24322:SF736">
    <property type="entry name" value="RETINOL DEHYDROGENASE 10"/>
    <property type="match status" value="1"/>
</dbReference>
<gene>
    <name evidence="4" type="ORF">ODALV1_LOCUS10257</name>
</gene>
<dbReference type="CDD" id="cd05339">
    <property type="entry name" value="17beta-HSDXI-like_SDR_c"/>
    <property type="match status" value="1"/>
</dbReference>
<evidence type="ECO:0000313" key="4">
    <source>
        <dbReference type="EMBL" id="CAL8099514.1"/>
    </source>
</evidence>
<organism evidence="4 5">
    <name type="scientific">Orchesella dallaii</name>
    <dbReference type="NCBI Taxonomy" id="48710"/>
    <lineage>
        <taxon>Eukaryota</taxon>
        <taxon>Metazoa</taxon>
        <taxon>Ecdysozoa</taxon>
        <taxon>Arthropoda</taxon>
        <taxon>Hexapoda</taxon>
        <taxon>Collembola</taxon>
        <taxon>Entomobryomorpha</taxon>
        <taxon>Entomobryoidea</taxon>
        <taxon>Orchesellidae</taxon>
        <taxon>Orchesellinae</taxon>
        <taxon>Orchesella</taxon>
    </lineage>
</organism>
<evidence type="ECO:0008006" key="6">
    <source>
        <dbReference type="Google" id="ProtNLM"/>
    </source>
</evidence>
<dbReference type="Proteomes" id="UP001642540">
    <property type="component" value="Unassembled WGS sequence"/>
</dbReference>
<accession>A0ABP1QHD5</accession>